<dbReference type="PATRIC" id="fig|471514.4.peg.834"/>
<keyword evidence="2" id="KW-1185">Reference proteome</keyword>
<sequence length="564" mass="65657">MTTKHEDYFVELREQIINEEQWQDKVFVTFNHEASSGKSRYMHKLLAEVATTPPYRRALYVQLFAGEELANTVQSINQHAGTTVAAKFIGGDNKPAYKLKRAREIPVLCITHEMYFQFCRGNYQDLWQNREVLILDEFPSFMHPIVIGGDEIGRYALNSMRKEDYGMKYLADKLLTKFVEMERIYTDYLTKDIPFVTFPDLIGELPRLENMLDFIDDRADKTIMENIHHLIKNGGYFFEGNFHTYDFRLPPLMLQNNVVLDANSGFDYRPELSDLFVVKRQKKLFDYSSSFLTHYTVNTGKTALKTYTKFTMEVLSEIPLKDCHGALFITDKANEEQVIKSVLAHFKDYGETLEKVSENLGFPIAVDHFGNLTGVNKYRDFDTIFLLKTPYFNYMAYLLNHFYFTKEGSDNILYQNDEVSLVRTQMVCGEMYQALHRVARDHIRPAKMYVFCNNQGAVDTIVGELPGVQYVKKEMEVSVKKRRQKTKGNGKNRVPQIVQFQQFLLEYKMSGAETVSKQDIMEALGIRDLSNLNKLKRKSETFLQDHIIIVEHHDYRFKPQATAN</sequence>
<reference evidence="1 2" key="1">
    <citation type="submission" date="2015-09" db="EMBL/GenBank/DDBJ databases">
        <title>Draft genome sequence of Alicyclobacillus ferrooxydans DSM 22381.</title>
        <authorList>
            <person name="Hemp J."/>
        </authorList>
    </citation>
    <scope>NUCLEOTIDE SEQUENCE [LARGE SCALE GENOMIC DNA]</scope>
    <source>
        <strain evidence="1 2">TC-34</strain>
    </source>
</reference>
<dbReference type="RefSeq" id="WP_054968714.1">
    <property type="nucleotide sequence ID" value="NZ_LJCO01000040.1"/>
</dbReference>
<dbReference type="AlphaFoldDB" id="A0A0P9CEN5"/>
<evidence type="ECO:0000313" key="1">
    <source>
        <dbReference type="EMBL" id="KPV44075.1"/>
    </source>
</evidence>
<evidence type="ECO:0000313" key="2">
    <source>
        <dbReference type="Proteomes" id="UP000050482"/>
    </source>
</evidence>
<dbReference type="Proteomes" id="UP000050482">
    <property type="component" value="Unassembled WGS sequence"/>
</dbReference>
<protein>
    <submittedName>
        <fullName evidence="1">Uncharacterized protein</fullName>
    </submittedName>
</protein>
<comment type="caution">
    <text evidence="1">The sequence shown here is derived from an EMBL/GenBank/DDBJ whole genome shotgun (WGS) entry which is preliminary data.</text>
</comment>
<accession>A0A0P9CEN5</accession>
<dbReference type="STRING" id="471514.AN477_08320"/>
<organism evidence="1 2">
    <name type="scientific">Alicyclobacillus ferrooxydans</name>
    <dbReference type="NCBI Taxonomy" id="471514"/>
    <lineage>
        <taxon>Bacteria</taxon>
        <taxon>Bacillati</taxon>
        <taxon>Bacillota</taxon>
        <taxon>Bacilli</taxon>
        <taxon>Bacillales</taxon>
        <taxon>Alicyclobacillaceae</taxon>
        <taxon>Alicyclobacillus</taxon>
    </lineage>
</organism>
<dbReference type="OrthoDB" id="1805550at2"/>
<gene>
    <name evidence="1" type="ORF">AN477_08320</name>
</gene>
<proteinExistence type="predicted"/>
<dbReference type="EMBL" id="LJCO01000040">
    <property type="protein sequence ID" value="KPV44075.1"/>
    <property type="molecule type" value="Genomic_DNA"/>
</dbReference>
<name>A0A0P9CEN5_9BACL</name>